<accession>D3DJE0</accession>
<dbReference type="RefSeq" id="WP_012964122.1">
    <property type="nucleotide sequence ID" value="NC_013799.1"/>
</dbReference>
<reference evidence="8 9" key="1">
    <citation type="journal article" date="2010" name="J. Bacteriol.">
        <title>Complete genome sequence of the thermophilic, obligately chemolithoautotrophic hydrogen-oxidizing bacterium Hydrogenobacter thermophilus TK-6.</title>
        <authorList>
            <person name="Arai H."/>
            <person name="Kanbe H."/>
            <person name="Ishii M."/>
            <person name="Igarashi Y."/>
        </authorList>
    </citation>
    <scope>NUCLEOTIDE SEQUENCE [LARGE SCALE GENOMIC DNA]</scope>
    <source>
        <strain evidence="9">DSM 6534 / IAM 12695 / TK-6 [Tokyo]</strain>
    </source>
</reference>
<dbReference type="PATRIC" id="fig|608538.5.peg.1509"/>
<dbReference type="Proteomes" id="UP000002574">
    <property type="component" value="Chromosome"/>
</dbReference>
<dbReference type="KEGG" id="hth:HTH_1492"/>
<evidence type="ECO:0000256" key="4">
    <source>
        <dbReference type="ARBA" id="ARBA00038440"/>
    </source>
</evidence>
<evidence type="ECO:0000256" key="1">
    <source>
        <dbReference type="ARBA" id="ARBA00005054"/>
    </source>
</evidence>
<dbReference type="InterPro" id="IPR001555">
    <property type="entry name" value="GART_AS"/>
</dbReference>
<dbReference type="PROSITE" id="PS00373">
    <property type="entry name" value="GART"/>
    <property type="match status" value="1"/>
</dbReference>
<dbReference type="GO" id="GO:0004644">
    <property type="term" value="F:phosphoribosylglycinamide formyltransferase activity"/>
    <property type="evidence" value="ECO:0007669"/>
    <property type="project" value="UniProtKB-UniRule"/>
</dbReference>
<sequence length="215" mass="23939">MKLGILVSGRGSNLQAIVDAIESGKLPCSISIVISDREKAYALERCKKHHIPHVVIKRKDFGNVQDFEEELIRSLRQAQVDLVVLAGFMRILSAHFIRAFPMKIINIHPSLTPAFVGKDAQKQALEYGVRITGCTVHLVTEELDSGPVIVQACVPVLPDDTEETLSERILAYEHRVLPQAIRWMAEGRVKVEGRKVQVIGAKYGTLPVNPQLEVF</sequence>
<name>D3DJE0_HYDTT</name>
<dbReference type="GO" id="GO:0006189">
    <property type="term" value="P:'de novo' IMP biosynthetic process"/>
    <property type="evidence" value="ECO:0007669"/>
    <property type="project" value="UniProtKB-UniRule"/>
</dbReference>
<evidence type="ECO:0000259" key="7">
    <source>
        <dbReference type="Pfam" id="PF00551"/>
    </source>
</evidence>
<dbReference type="InterPro" id="IPR036477">
    <property type="entry name" value="Formyl_transf_N_sf"/>
</dbReference>
<dbReference type="HAMAP" id="MF_01930">
    <property type="entry name" value="PurN"/>
    <property type="match status" value="1"/>
</dbReference>
<comment type="similarity">
    <text evidence="4 6">Belongs to the GART family.</text>
</comment>
<evidence type="ECO:0000256" key="3">
    <source>
        <dbReference type="ARBA" id="ARBA00022755"/>
    </source>
</evidence>
<evidence type="ECO:0000313" key="9">
    <source>
        <dbReference type="Proteomes" id="UP000002574"/>
    </source>
</evidence>
<comment type="function">
    <text evidence="6">Catalyzes the transfer of a formyl group from 10-formyltetrahydrofolate to 5-phospho-ribosyl-glycinamide (GAR), producing 5-phospho-ribosyl-N-formylglycinamide (FGAR) and tetrahydrofolate.</text>
</comment>
<proteinExistence type="inferred from homology"/>
<dbReference type="InterPro" id="IPR002376">
    <property type="entry name" value="Formyl_transf_N"/>
</dbReference>
<keyword evidence="9" id="KW-1185">Reference proteome</keyword>
<feature type="binding site" evidence="6">
    <location>
        <begin position="89"/>
        <end position="92"/>
    </location>
    <ligand>
        <name>(6R)-10-formyltetrahydrofolate</name>
        <dbReference type="ChEBI" id="CHEBI:195366"/>
    </ligand>
</feature>
<evidence type="ECO:0000256" key="6">
    <source>
        <dbReference type="HAMAP-Rule" id="MF_01930"/>
    </source>
</evidence>
<dbReference type="InterPro" id="IPR004607">
    <property type="entry name" value="GART"/>
</dbReference>
<dbReference type="Gene3D" id="3.40.50.170">
    <property type="entry name" value="Formyl transferase, N-terminal domain"/>
    <property type="match status" value="1"/>
</dbReference>
<dbReference type="AlphaFoldDB" id="D3DJE0"/>
<dbReference type="eggNOG" id="COG0299">
    <property type="taxonomic scope" value="Bacteria"/>
</dbReference>
<feature type="active site" description="Proton donor" evidence="6">
    <location>
        <position position="108"/>
    </location>
</feature>
<dbReference type="EMBL" id="AP011112">
    <property type="protein sequence ID" value="BAI69942.1"/>
    <property type="molecule type" value="Genomic_DNA"/>
</dbReference>
<dbReference type="KEGG" id="hte:Hydth_1480"/>
<dbReference type="PANTHER" id="PTHR43369:SF2">
    <property type="entry name" value="PHOSPHORIBOSYLGLYCINAMIDE FORMYLTRANSFERASE"/>
    <property type="match status" value="1"/>
</dbReference>
<keyword evidence="2 6" id="KW-0808">Transferase</keyword>
<feature type="domain" description="Formyl transferase N-terminal" evidence="7">
    <location>
        <begin position="1"/>
        <end position="181"/>
    </location>
</feature>
<dbReference type="EC" id="2.1.2.2" evidence="6"/>
<organism evidence="8 9">
    <name type="scientific">Hydrogenobacter thermophilus (strain DSM 6534 / IAM 12695 / TK-6)</name>
    <dbReference type="NCBI Taxonomy" id="608538"/>
    <lineage>
        <taxon>Bacteria</taxon>
        <taxon>Pseudomonadati</taxon>
        <taxon>Aquificota</taxon>
        <taxon>Aquificia</taxon>
        <taxon>Aquificales</taxon>
        <taxon>Aquificaceae</taxon>
        <taxon>Hydrogenobacter</taxon>
    </lineage>
</organism>
<dbReference type="Pfam" id="PF00551">
    <property type="entry name" value="Formyl_trans_N"/>
    <property type="match status" value="1"/>
</dbReference>
<comment type="catalytic activity">
    <reaction evidence="5 6">
        <text>N(1)-(5-phospho-beta-D-ribosyl)glycinamide + (6R)-10-formyltetrahydrofolate = N(2)-formyl-N(1)-(5-phospho-beta-D-ribosyl)glycinamide + (6S)-5,6,7,8-tetrahydrofolate + H(+)</text>
        <dbReference type="Rhea" id="RHEA:15053"/>
        <dbReference type="ChEBI" id="CHEBI:15378"/>
        <dbReference type="ChEBI" id="CHEBI:57453"/>
        <dbReference type="ChEBI" id="CHEBI:143788"/>
        <dbReference type="ChEBI" id="CHEBI:147286"/>
        <dbReference type="ChEBI" id="CHEBI:195366"/>
        <dbReference type="EC" id="2.1.2.2"/>
    </reaction>
</comment>
<dbReference type="FunFam" id="3.40.50.170:FF:000007">
    <property type="entry name" value="Phosphoribosylglycinamide formyltransferase"/>
    <property type="match status" value="1"/>
</dbReference>
<evidence type="ECO:0000256" key="5">
    <source>
        <dbReference type="ARBA" id="ARBA00047664"/>
    </source>
</evidence>
<dbReference type="OrthoDB" id="9806170at2"/>
<feature type="site" description="Raises pKa of active site His" evidence="6">
    <location>
        <position position="144"/>
    </location>
</feature>
<evidence type="ECO:0000313" key="8">
    <source>
        <dbReference type="EMBL" id="BAI69942.1"/>
    </source>
</evidence>
<comment type="pathway">
    <text evidence="1 6">Purine metabolism; IMP biosynthesis via de novo pathway; N(2)-formyl-N(1)-(5-phospho-D-ribosyl)glycinamide from N(1)-(5-phospho-D-ribosyl)glycinamide (10-formyl THF route): step 1/1.</text>
</comment>
<dbReference type="GO" id="GO:0005829">
    <property type="term" value="C:cytosol"/>
    <property type="evidence" value="ECO:0007669"/>
    <property type="project" value="TreeGrafter"/>
</dbReference>
<keyword evidence="3 6" id="KW-0658">Purine biosynthesis</keyword>
<dbReference type="CDD" id="cd08645">
    <property type="entry name" value="FMT_core_GART"/>
    <property type="match status" value="1"/>
</dbReference>
<evidence type="ECO:0000256" key="2">
    <source>
        <dbReference type="ARBA" id="ARBA00022679"/>
    </source>
</evidence>
<dbReference type="UniPathway" id="UPA00074">
    <property type="reaction ID" value="UER00126"/>
</dbReference>
<gene>
    <name evidence="6 8" type="primary">purN</name>
    <name evidence="8" type="ordered locus">HTH_1492</name>
</gene>
<feature type="binding site" evidence="6">
    <location>
        <begin position="11"/>
        <end position="13"/>
    </location>
    <ligand>
        <name>N(1)-(5-phospho-beta-D-ribosyl)glycinamide</name>
        <dbReference type="ChEBI" id="CHEBI:143788"/>
    </ligand>
</feature>
<dbReference type="SUPFAM" id="SSF53328">
    <property type="entry name" value="Formyltransferase"/>
    <property type="match status" value="1"/>
</dbReference>
<dbReference type="PANTHER" id="PTHR43369">
    <property type="entry name" value="PHOSPHORIBOSYLGLYCINAMIDE FORMYLTRANSFERASE"/>
    <property type="match status" value="1"/>
</dbReference>
<comment type="caution">
    <text evidence="6">Lacks conserved residue(s) required for the propagation of feature annotation.</text>
</comment>
<feature type="binding site" evidence="6">
    <location>
        <position position="106"/>
    </location>
    <ligand>
        <name>(6R)-10-formyltetrahydrofolate</name>
        <dbReference type="ChEBI" id="CHEBI:195366"/>
    </ligand>
</feature>
<protein>
    <recommendedName>
        <fullName evidence="6">Phosphoribosylglycinamide formyltransferase</fullName>
        <ecNumber evidence="6">2.1.2.2</ecNumber>
    </recommendedName>
    <alternativeName>
        <fullName evidence="6">5'-phosphoribosylglycinamide transformylase</fullName>
    </alternativeName>
    <alternativeName>
        <fullName evidence="6">GAR transformylase</fullName>
        <shortName evidence="6">GART</shortName>
    </alternativeName>
</protein>
<dbReference type="NCBIfam" id="TIGR00639">
    <property type="entry name" value="PurN"/>
    <property type="match status" value="1"/>
</dbReference>
<dbReference type="STRING" id="608538.HTH_1492"/>